<dbReference type="RefSeq" id="XP_023161193.2">
    <property type="nucleotide sequence ID" value="XM_023305425.2"/>
</dbReference>
<accession>A0A6J1L866</accession>
<evidence type="ECO:0000256" key="8">
    <source>
        <dbReference type="ARBA" id="ARBA00023170"/>
    </source>
</evidence>
<dbReference type="Pfam" id="PF02949">
    <property type="entry name" value="7tm_6"/>
    <property type="match status" value="1"/>
</dbReference>
<reference evidence="12" key="1">
    <citation type="submission" date="2025-08" db="UniProtKB">
        <authorList>
            <consortium name="RefSeq"/>
        </authorList>
    </citation>
    <scope>IDENTIFICATION</scope>
    <source>
        <strain evidence="12">15085-1641.00</strain>
        <tissue evidence="12">Whole body</tissue>
    </source>
</reference>
<dbReference type="GO" id="GO:0004984">
    <property type="term" value="F:olfactory receptor activity"/>
    <property type="evidence" value="ECO:0007669"/>
    <property type="project" value="InterPro"/>
</dbReference>
<sequence>MNQIDNVLDRMDDRVPLENDRRRIHKAVADANYIFLVYAILYRTYATFAFMTGILNARPPWMLYNPFFDWRNGLIHLLLHSLLEHLLFFLIVFSALLVDTFPILVIIILRGHIDVLRNHIQNLRTGPLQGEADNYEELVDCVLHHKLILSCSEILRPVISGTIFIHFLLVGIVLGVTILNILSSTDVAHRVVSFLFMAALLLESFPCCYLSDLLAEDSMDLSNILAQSNWLNADSKYKSTLIIFMQHAQKPIVFIAAGIFPISMASNIKMAKFAFSVMIIMKQMNLDERLK</sequence>
<dbReference type="GeneID" id="111592948"/>
<dbReference type="OrthoDB" id="6604226at2759"/>
<dbReference type="AlphaFoldDB" id="A0A6J1L866"/>
<keyword evidence="8" id="KW-0675">Receptor</keyword>
<proteinExistence type="predicted"/>
<dbReference type="InterPro" id="IPR004117">
    <property type="entry name" value="7tm6_olfct_rcpt"/>
</dbReference>
<dbReference type="PANTHER" id="PTHR21137:SF35">
    <property type="entry name" value="ODORANT RECEPTOR 19A-RELATED"/>
    <property type="match status" value="1"/>
</dbReference>
<comment type="subcellular location">
    <subcellularLocation>
        <location evidence="1">Cell membrane</location>
        <topology evidence="1">Multi-pass membrane protein</topology>
    </subcellularLocation>
</comment>
<evidence type="ECO:0000256" key="9">
    <source>
        <dbReference type="ARBA" id="ARBA00023224"/>
    </source>
</evidence>
<gene>
    <name evidence="12" type="primary">LOC111592948</name>
</gene>
<keyword evidence="11" id="KW-1185">Reference proteome</keyword>
<keyword evidence="2" id="KW-1003">Cell membrane</keyword>
<evidence type="ECO:0000256" key="4">
    <source>
        <dbReference type="ARBA" id="ARBA00022692"/>
    </source>
</evidence>
<keyword evidence="5" id="KW-0552">Olfaction</keyword>
<feature type="transmembrane region" description="Helical" evidence="10">
    <location>
        <begin position="86"/>
        <end position="109"/>
    </location>
</feature>
<keyword evidence="6 10" id="KW-1133">Transmembrane helix</keyword>
<dbReference type="Proteomes" id="UP000504633">
    <property type="component" value="Unplaced"/>
</dbReference>
<evidence type="ECO:0000256" key="5">
    <source>
        <dbReference type="ARBA" id="ARBA00022725"/>
    </source>
</evidence>
<dbReference type="GO" id="GO:0005549">
    <property type="term" value="F:odorant binding"/>
    <property type="evidence" value="ECO:0007669"/>
    <property type="project" value="InterPro"/>
</dbReference>
<protein>
    <submittedName>
        <fullName evidence="12">Odorant receptor 59b-like</fullName>
    </submittedName>
</protein>
<organism evidence="11 12">
    <name type="scientific">Drosophila hydei</name>
    <name type="common">Fruit fly</name>
    <dbReference type="NCBI Taxonomy" id="7224"/>
    <lineage>
        <taxon>Eukaryota</taxon>
        <taxon>Metazoa</taxon>
        <taxon>Ecdysozoa</taxon>
        <taxon>Arthropoda</taxon>
        <taxon>Hexapoda</taxon>
        <taxon>Insecta</taxon>
        <taxon>Pterygota</taxon>
        <taxon>Neoptera</taxon>
        <taxon>Endopterygota</taxon>
        <taxon>Diptera</taxon>
        <taxon>Brachycera</taxon>
        <taxon>Muscomorpha</taxon>
        <taxon>Ephydroidea</taxon>
        <taxon>Drosophilidae</taxon>
        <taxon>Drosophila</taxon>
    </lineage>
</organism>
<evidence type="ECO:0000256" key="10">
    <source>
        <dbReference type="SAM" id="Phobius"/>
    </source>
</evidence>
<dbReference type="PANTHER" id="PTHR21137">
    <property type="entry name" value="ODORANT RECEPTOR"/>
    <property type="match status" value="1"/>
</dbReference>
<feature type="transmembrane region" description="Helical" evidence="10">
    <location>
        <begin position="163"/>
        <end position="182"/>
    </location>
</feature>
<feature type="transmembrane region" description="Helical" evidence="10">
    <location>
        <begin position="31"/>
        <end position="55"/>
    </location>
</feature>
<evidence type="ECO:0000256" key="1">
    <source>
        <dbReference type="ARBA" id="ARBA00004651"/>
    </source>
</evidence>
<evidence type="ECO:0000313" key="11">
    <source>
        <dbReference type="Proteomes" id="UP000504633"/>
    </source>
</evidence>
<evidence type="ECO:0000256" key="7">
    <source>
        <dbReference type="ARBA" id="ARBA00023136"/>
    </source>
</evidence>
<dbReference type="GO" id="GO:0007165">
    <property type="term" value="P:signal transduction"/>
    <property type="evidence" value="ECO:0007669"/>
    <property type="project" value="UniProtKB-KW"/>
</dbReference>
<evidence type="ECO:0000256" key="3">
    <source>
        <dbReference type="ARBA" id="ARBA00022606"/>
    </source>
</evidence>
<name>A0A6J1L866_DROHY</name>
<keyword evidence="9" id="KW-0807">Transducer</keyword>
<dbReference type="OMA" id="NIRMARF"/>
<evidence type="ECO:0000256" key="2">
    <source>
        <dbReference type="ARBA" id="ARBA00022475"/>
    </source>
</evidence>
<keyword evidence="4 10" id="KW-0812">Transmembrane</keyword>
<dbReference type="GO" id="GO:0005886">
    <property type="term" value="C:plasma membrane"/>
    <property type="evidence" value="ECO:0007669"/>
    <property type="project" value="UniProtKB-SubCell"/>
</dbReference>
<keyword evidence="3" id="KW-0716">Sensory transduction</keyword>
<feature type="transmembrane region" description="Helical" evidence="10">
    <location>
        <begin position="252"/>
        <end position="281"/>
    </location>
</feature>
<evidence type="ECO:0000256" key="6">
    <source>
        <dbReference type="ARBA" id="ARBA00022989"/>
    </source>
</evidence>
<keyword evidence="7 10" id="KW-0472">Membrane</keyword>
<evidence type="ECO:0000313" key="12">
    <source>
        <dbReference type="RefSeq" id="XP_023161193.2"/>
    </source>
</evidence>
<dbReference type="KEGG" id="dhe:111592948"/>